<evidence type="ECO:0000313" key="4">
    <source>
        <dbReference type="EMBL" id="QKO30158.1"/>
    </source>
</evidence>
<feature type="transmembrane region" description="Helical" evidence="1">
    <location>
        <begin position="115"/>
        <end position="138"/>
    </location>
</feature>
<feature type="transmembrane region" description="Helical" evidence="1">
    <location>
        <begin position="74"/>
        <end position="95"/>
    </location>
</feature>
<feature type="signal peptide" evidence="2">
    <location>
        <begin position="1"/>
        <end position="25"/>
    </location>
</feature>
<evidence type="ECO:0008006" key="7">
    <source>
        <dbReference type="Google" id="ProtNLM"/>
    </source>
</evidence>
<reference evidence="4" key="3">
    <citation type="journal article" date="2022" name="Int. J. Syst. Evol. Microbiol.">
        <title>Caproicibacterium lactatifermentans sp. nov., isolated from pit clay used for the production of Chinese strong aroma-type liquor.</title>
        <authorList>
            <person name="Wang H."/>
            <person name="Gu Y."/>
            <person name="Zhao D."/>
            <person name="Qiao Z."/>
            <person name="Zheng J."/>
            <person name="Gao J."/>
            <person name="Ren C."/>
            <person name="Xu Y."/>
        </authorList>
    </citation>
    <scope>NUCLEOTIDE SEQUENCE</scope>
    <source>
        <strain evidence="4">JNU-WLY1368</strain>
    </source>
</reference>
<feature type="transmembrane region" description="Helical" evidence="1">
    <location>
        <begin position="245"/>
        <end position="264"/>
    </location>
</feature>
<feature type="transmembrane region" description="Helical" evidence="1">
    <location>
        <begin position="43"/>
        <end position="62"/>
    </location>
</feature>
<feature type="transmembrane region" description="Helical" evidence="1">
    <location>
        <begin position="220"/>
        <end position="239"/>
    </location>
</feature>
<feature type="transmembrane region" description="Helical" evidence="1">
    <location>
        <begin position="145"/>
        <end position="163"/>
    </location>
</feature>
<evidence type="ECO:0000256" key="2">
    <source>
        <dbReference type="SAM" id="SignalP"/>
    </source>
</evidence>
<organism evidence="3 5">
    <name type="scientific">Caproicibacterium lactatifermentans</name>
    <dbReference type="NCBI Taxonomy" id="2666138"/>
    <lineage>
        <taxon>Bacteria</taxon>
        <taxon>Bacillati</taxon>
        <taxon>Bacillota</taxon>
        <taxon>Clostridia</taxon>
        <taxon>Eubacteriales</taxon>
        <taxon>Oscillospiraceae</taxon>
        <taxon>Caproicibacterium</taxon>
    </lineage>
</organism>
<sequence>MYRKAAGTAALCLAAALLVFPKAAAQGASAGISTCLTVLIPSLYPFLVITVFLIKSGAASAIGQRIGGPFARLFALPPAAAPAILMGMVGGYPTGSRGAEALYESGELTAQQAERLVLFSVNGGPAFICTAVGLGFLGSARSGRLLLAVHLCAGLLVGILVGLRHHREPFPPPRQGKWPGPGKALLAAARDAAASMLLMCCFVILFSTFLCILKMFLSGPVLAALAGVSEVTLGCRSLGALHAPLWCFALVLGWGGLCVHLQVLQGLSFPVHTGRFWLCRILHGGLSALMVLPFANRFSPVPVPSGPSIDVFGSFAQSQPALSGSLAAGIALVVLCAALLMDGGGRQDSML</sequence>
<dbReference type="KEGG" id="clf:GJQ69_09340"/>
<feature type="transmembrane region" description="Helical" evidence="1">
    <location>
        <begin position="192"/>
        <end position="213"/>
    </location>
</feature>
<keyword evidence="6" id="KW-1185">Reference proteome</keyword>
<feature type="transmembrane region" description="Helical" evidence="1">
    <location>
        <begin position="276"/>
        <end position="295"/>
    </location>
</feature>
<evidence type="ECO:0000256" key="1">
    <source>
        <dbReference type="SAM" id="Phobius"/>
    </source>
</evidence>
<evidence type="ECO:0000313" key="5">
    <source>
        <dbReference type="Proteomes" id="UP000501316"/>
    </source>
</evidence>
<dbReference type="EMBL" id="CP046051">
    <property type="protein sequence ID" value="QKN24659.1"/>
    <property type="molecule type" value="Genomic_DNA"/>
</dbReference>
<protein>
    <recommendedName>
        <fullName evidence="7">Sporulation integral membrane protein YlbJ</fullName>
    </recommendedName>
</protein>
<accession>A0A859DT48</accession>
<evidence type="ECO:0000313" key="3">
    <source>
        <dbReference type="EMBL" id="QKN24659.1"/>
    </source>
</evidence>
<dbReference type="EMBL" id="CP046161">
    <property type="protein sequence ID" value="QKO30158.1"/>
    <property type="molecule type" value="Genomic_DNA"/>
</dbReference>
<feature type="transmembrane region" description="Helical" evidence="1">
    <location>
        <begin position="321"/>
        <end position="341"/>
    </location>
</feature>
<keyword evidence="1" id="KW-1133">Transmembrane helix</keyword>
<reference evidence="4" key="2">
    <citation type="journal article" date="2021" name="Appl. Environ. Microbiol.">
        <title>Adaptability of a Caproate-Producing Bacterium Contributes to Its Dominance in an Anaerobic Fermentation System.</title>
        <authorList>
            <person name="Wang H."/>
            <person name="Gu Y."/>
            <person name="Zhou W."/>
            <person name="Zhao D."/>
            <person name="Qiao Z."/>
            <person name="Zheng J."/>
            <person name="Gao J."/>
            <person name="Chen X."/>
            <person name="Ren C."/>
            <person name="Xu Y."/>
        </authorList>
    </citation>
    <scope>NUCLEOTIDE SEQUENCE</scope>
    <source>
        <strain evidence="4">JNU-WLY1368</strain>
    </source>
</reference>
<dbReference type="AlphaFoldDB" id="A0A859DT48"/>
<keyword evidence="1" id="KW-0472">Membrane</keyword>
<name>A0A859DT48_9FIRM</name>
<keyword evidence="2" id="KW-0732">Signal</keyword>
<proteinExistence type="predicted"/>
<keyword evidence="1" id="KW-0812">Transmembrane</keyword>
<feature type="chain" id="PRO_5044663973" description="Sporulation integral membrane protein YlbJ" evidence="2">
    <location>
        <begin position="26"/>
        <end position="351"/>
    </location>
</feature>
<dbReference type="Proteomes" id="UP000509623">
    <property type="component" value="Chromosome"/>
</dbReference>
<reference evidence="5 6" key="1">
    <citation type="submission" date="2019-11" db="EMBL/GenBank/DDBJ databases">
        <authorList>
            <person name="Ren C."/>
            <person name="Wang H."/>
            <person name="Xu Y."/>
        </authorList>
    </citation>
    <scope>NUCLEOTIDE SEQUENCE [LARGE SCALE GENOMIC DNA]</scope>
    <source>
        <strain evidence="6">JNU-WLY1368</strain>
        <strain evidence="3 5">LBM 19010</strain>
    </source>
</reference>
<gene>
    <name evidence="3" type="ORF">GJQ69_09340</name>
    <name evidence="4" type="ORF">GKP14_03495</name>
</gene>
<evidence type="ECO:0000313" key="6">
    <source>
        <dbReference type="Proteomes" id="UP000509623"/>
    </source>
</evidence>
<dbReference type="Proteomes" id="UP000501316">
    <property type="component" value="Chromosome"/>
</dbReference>
<dbReference type="RefSeq" id="WP_174193591.1">
    <property type="nucleotide sequence ID" value="NZ_CP046051.1"/>
</dbReference>